<dbReference type="Gene3D" id="1.10.8.60">
    <property type="match status" value="1"/>
</dbReference>
<keyword evidence="9 11" id="KW-0239">DNA-directed DNA polymerase</keyword>
<dbReference type="GO" id="GO:0046872">
    <property type="term" value="F:metal ion binding"/>
    <property type="evidence" value="ECO:0007669"/>
    <property type="project" value="UniProtKB-KW"/>
</dbReference>
<keyword evidence="2 11" id="KW-0808">Transferase</keyword>
<evidence type="ECO:0000256" key="5">
    <source>
        <dbReference type="ARBA" id="ARBA00022723"/>
    </source>
</evidence>
<dbReference type="InterPro" id="IPR022754">
    <property type="entry name" value="DNA_pol_III_gamma-3"/>
</dbReference>
<evidence type="ECO:0000256" key="6">
    <source>
        <dbReference type="ARBA" id="ARBA00022741"/>
    </source>
</evidence>
<dbReference type="Pfam" id="PF22608">
    <property type="entry name" value="DNAX_ATPase_lid"/>
    <property type="match status" value="1"/>
</dbReference>
<dbReference type="GO" id="GO:0003887">
    <property type="term" value="F:DNA-directed DNA polymerase activity"/>
    <property type="evidence" value="ECO:0007669"/>
    <property type="project" value="UniProtKB-KW"/>
</dbReference>
<feature type="compositionally biased region" description="Pro residues" evidence="12">
    <location>
        <begin position="422"/>
        <end position="433"/>
    </location>
</feature>
<dbReference type="NCBIfam" id="TIGR02397">
    <property type="entry name" value="dnaX_nterm"/>
    <property type="match status" value="1"/>
</dbReference>
<sequence length="566" mass="61236">MTEAGPAPYQVLARKYRPQSFDELIGQDALVRTLSNAIEHKRLHHGYMLTGVRGVGKTTTARIIAKALNCGSADGPTMTPCGTCKDCRDIAEGRHIDVQELDAASRTKVEQMRELLDGVPYLPVQGRFKVYIVDEVHMLSNNSFNALLKTLEEPPAHVVFIFATTEIRKVPVTVLSRCQRFDLKRVPADGLIRHLKSIADSEGAAVDEGALQLLARAAEGSVRDALSLLDQAIAHGGGQAGEALVRDMLGLADRRRVLELYEAAMKGEGAEALTLLRELYDAGADPQMILQDLLEVTHWLSAEKLAPGHEPPEARAAEEREKGQAMAAALSMPVLSRAWSMLLKALAEARNAPSPIAAAEMSVIRLAYASDLPDPADLMRRLQQGDGAPAQGQPPQPQPPRSGNSGGGSRPQAQAVSRPSPQAAPEPDGPPLPQDFQALLQFVDDAKEIGLLGHLENHVRLVSYQPGRLEIALTDGAPADFSQRLVNWLNQRTGARWGVIISNAGGEPTVAEQRRDAAAQRQASDEDDPLVREVKKYFPKAFVIGRAELDAEPVPPAPDDEENEDG</sequence>
<dbReference type="AlphaFoldDB" id="A0A2M9G3Z8"/>
<dbReference type="GO" id="GO:0006261">
    <property type="term" value="P:DNA-templated DNA replication"/>
    <property type="evidence" value="ECO:0007669"/>
    <property type="project" value="TreeGrafter"/>
</dbReference>
<dbReference type="InterPro" id="IPR022107">
    <property type="entry name" value="DNA_pol_III_gamma/tau_C"/>
</dbReference>
<dbReference type="SUPFAM" id="SSF52540">
    <property type="entry name" value="P-loop containing nucleoside triphosphate hydrolases"/>
    <property type="match status" value="1"/>
</dbReference>
<evidence type="ECO:0000256" key="9">
    <source>
        <dbReference type="ARBA" id="ARBA00022932"/>
    </source>
</evidence>
<dbReference type="NCBIfam" id="NF006585">
    <property type="entry name" value="PRK09111.1"/>
    <property type="match status" value="1"/>
</dbReference>
<dbReference type="GO" id="GO:0003677">
    <property type="term" value="F:DNA binding"/>
    <property type="evidence" value="ECO:0007669"/>
    <property type="project" value="InterPro"/>
</dbReference>
<dbReference type="InterPro" id="IPR050238">
    <property type="entry name" value="DNA_Rep/Repair_Clamp_Loader"/>
</dbReference>
<organism evidence="14 15">
    <name type="scientific">Minwuia thermotolerans</name>
    <dbReference type="NCBI Taxonomy" id="2056226"/>
    <lineage>
        <taxon>Bacteria</taxon>
        <taxon>Pseudomonadati</taxon>
        <taxon>Pseudomonadota</taxon>
        <taxon>Alphaproteobacteria</taxon>
        <taxon>Minwuiales</taxon>
        <taxon>Minwuiaceae</taxon>
        <taxon>Minwuia</taxon>
    </lineage>
</organism>
<evidence type="ECO:0000313" key="14">
    <source>
        <dbReference type="EMBL" id="PJK30449.1"/>
    </source>
</evidence>
<comment type="catalytic activity">
    <reaction evidence="10 11">
        <text>DNA(n) + a 2'-deoxyribonucleoside 5'-triphosphate = DNA(n+1) + diphosphate</text>
        <dbReference type="Rhea" id="RHEA:22508"/>
        <dbReference type="Rhea" id="RHEA-COMP:17339"/>
        <dbReference type="Rhea" id="RHEA-COMP:17340"/>
        <dbReference type="ChEBI" id="CHEBI:33019"/>
        <dbReference type="ChEBI" id="CHEBI:61560"/>
        <dbReference type="ChEBI" id="CHEBI:173112"/>
        <dbReference type="EC" id="2.7.7.7"/>
    </reaction>
</comment>
<comment type="function">
    <text evidence="11">DNA polymerase III is a complex, multichain enzyme responsible for most of the replicative synthesis in bacteria. This DNA polymerase also exhibits 3' to 5' exonuclease activity.</text>
</comment>
<feature type="region of interest" description="Disordered" evidence="12">
    <location>
        <begin position="305"/>
        <end position="324"/>
    </location>
</feature>
<dbReference type="GO" id="GO:0009360">
    <property type="term" value="C:DNA polymerase III complex"/>
    <property type="evidence" value="ECO:0007669"/>
    <property type="project" value="InterPro"/>
</dbReference>
<reference evidence="14 15" key="1">
    <citation type="submission" date="2017-11" db="EMBL/GenBank/DDBJ databases">
        <title>Draft genome sequence of Rhizobiales bacterium SY3-13.</title>
        <authorList>
            <person name="Sun C."/>
        </authorList>
    </citation>
    <scope>NUCLEOTIDE SEQUENCE [LARGE SCALE GENOMIC DNA]</scope>
    <source>
        <strain evidence="14 15">SY3-13</strain>
    </source>
</reference>
<dbReference type="FunFam" id="1.10.8.60:FF:000013">
    <property type="entry name" value="DNA polymerase III subunit gamma/tau"/>
    <property type="match status" value="1"/>
</dbReference>
<evidence type="ECO:0000256" key="8">
    <source>
        <dbReference type="ARBA" id="ARBA00022840"/>
    </source>
</evidence>
<keyword evidence="3 11" id="KW-0548">Nucleotidyltransferase</keyword>
<dbReference type="EMBL" id="PHIG01000026">
    <property type="protein sequence ID" value="PJK30449.1"/>
    <property type="molecule type" value="Genomic_DNA"/>
</dbReference>
<dbReference type="PANTHER" id="PTHR11669:SF0">
    <property type="entry name" value="PROTEIN STICHEL-LIKE 2"/>
    <property type="match status" value="1"/>
</dbReference>
<dbReference type="Gene3D" id="1.20.272.10">
    <property type="match status" value="1"/>
</dbReference>
<dbReference type="NCBIfam" id="NF004046">
    <property type="entry name" value="PRK05563.1"/>
    <property type="match status" value="1"/>
</dbReference>
<dbReference type="SMART" id="SM00382">
    <property type="entry name" value="AAA"/>
    <property type="match status" value="1"/>
</dbReference>
<dbReference type="GO" id="GO:0005524">
    <property type="term" value="F:ATP binding"/>
    <property type="evidence" value="ECO:0007669"/>
    <property type="project" value="UniProtKB-KW"/>
</dbReference>
<dbReference type="Pfam" id="PF12362">
    <property type="entry name" value="DUF3646"/>
    <property type="match status" value="1"/>
</dbReference>
<feature type="compositionally biased region" description="Basic and acidic residues" evidence="12">
    <location>
        <begin position="306"/>
        <end position="323"/>
    </location>
</feature>
<keyword evidence="5" id="KW-0479">Metal-binding</keyword>
<evidence type="ECO:0000256" key="2">
    <source>
        <dbReference type="ARBA" id="ARBA00022679"/>
    </source>
</evidence>
<dbReference type="OrthoDB" id="9810148at2"/>
<dbReference type="InterPro" id="IPR003593">
    <property type="entry name" value="AAA+_ATPase"/>
</dbReference>
<dbReference type="InterPro" id="IPR045085">
    <property type="entry name" value="HLD_clamp_pol_III_gamma_tau"/>
</dbReference>
<feature type="region of interest" description="Disordered" evidence="12">
    <location>
        <begin position="385"/>
        <end position="435"/>
    </location>
</feature>
<dbReference type="RefSeq" id="WP_109794942.1">
    <property type="nucleotide sequence ID" value="NZ_PHIG01000026.1"/>
</dbReference>
<keyword evidence="15" id="KW-1185">Reference proteome</keyword>
<keyword evidence="4 11" id="KW-0235">DNA replication</keyword>
<evidence type="ECO:0000256" key="4">
    <source>
        <dbReference type="ARBA" id="ARBA00022705"/>
    </source>
</evidence>
<dbReference type="Pfam" id="PF12169">
    <property type="entry name" value="DNA_pol3_gamma3"/>
    <property type="match status" value="1"/>
</dbReference>
<evidence type="ECO:0000256" key="10">
    <source>
        <dbReference type="ARBA" id="ARBA00049244"/>
    </source>
</evidence>
<comment type="caution">
    <text evidence="14">The sequence shown here is derived from an EMBL/GenBank/DDBJ whole genome shotgun (WGS) entry which is preliminary data.</text>
</comment>
<evidence type="ECO:0000256" key="12">
    <source>
        <dbReference type="SAM" id="MobiDB-lite"/>
    </source>
</evidence>
<accession>A0A2M9G3Z8</accession>
<dbReference type="InterPro" id="IPR012763">
    <property type="entry name" value="DNA_pol_III_sug/sutau_N"/>
</dbReference>
<dbReference type="PANTHER" id="PTHR11669">
    <property type="entry name" value="REPLICATION FACTOR C / DNA POLYMERASE III GAMMA-TAU SUBUNIT"/>
    <property type="match status" value="1"/>
</dbReference>
<evidence type="ECO:0000256" key="3">
    <source>
        <dbReference type="ARBA" id="ARBA00022695"/>
    </source>
</evidence>
<keyword evidence="6 11" id="KW-0547">Nucleotide-binding</keyword>
<dbReference type="InterPro" id="IPR027417">
    <property type="entry name" value="P-loop_NTPase"/>
</dbReference>
<dbReference type="Gene3D" id="3.40.50.300">
    <property type="entry name" value="P-loop containing nucleotide triphosphate hydrolases"/>
    <property type="match status" value="1"/>
</dbReference>
<dbReference type="Pfam" id="PF13177">
    <property type="entry name" value="DNA_pol3_delta2"/>
    <property type="match status" value="1"/>
</dbReference>
<comment type="subunit">
    <text evidence="11">DNA polymerase III contains a core (composed of alpha, epsilon and theta chains) that associates with a tau subunit. This core dimerizes to form the POLIII' complex. PolIII' associates with the gamma complex (composed of gamma, delta, delta', psi and chi chains) and with the beta chain to form the complete DNA polymerase III complex.</text>
</comment>
<dbReference type="CDD" id="cd00009">
    <property type="entry name" value="AAA"/>
    <property type="match status" value="1"/>
</dbReference>
<dbReference type="InterPro" id="IPR008921">
    <property type="entry name" value="DNA_pol3_clamp-load_cplx_C"/>
</dbReference>
<evidence type="ECO:0000259" key="13">
    <source>
        <dbReference type="SMART" id="SM00382"/>
    </source>
</evidence>
<dbReference type="CDD" id="cd18137">
    <property type="entry name" value="HLD_clamp_pol_III_gamma_tau"/>
    <property type="match status" value="1"/>
</dbReference>
<dbReference type="FunFam" id="3.40.50.300:FF:000014">
    <property type="entry name" value="DNA polymerase III subunit gamma/tau"/>
    <property type="match status" value="1"/>
</dbReference>
<dbReference type="SUPFAM" id="SSF48019">
    <property type="entry name" value="post-AAA+ oligomerization domain-like"/>
    <property type="match status" value="1"/>
</dbReference>
<protein>
    <recommendedName>
        <fullName evidence="11">DNA polymerase III subunit gamma/tau</fullName>
        <ecNumber evidence="11">2.7.7.7</ecNumber>
    </recommendedName>
</protein>
<gene>
    <name evidence="11" type="primary">dnaX</name>
    <name evidence="14" type="ORF">CVT23_06805</name>
</gene>
<dbReference type="Proteomes" id="UP000229498">
    <property type="component" value="Unassembled WGS sequence"/>
</dbReference>
<keyword evidence="7" id="KW-0862">Zinc</keyword>
<name>A0A2M9G3Z8_9PROT</name>
<keyword evidence="8 11" id="KW-0067">ATP-binding</keyword>
<dbReference type="EC" id="2.7.7.7" evidence="11"/>
<feature type="domain" description="AAA+ ATPase" evidence="13">
    <location>
        <begin position="43"/>
        <end position="187"/>
    </location>
</feature>
<comment type="similarity">
    <text evidence="1 11">Belongs to the DnaX/STICHEL family.</text>
</comment>
<evidence type="ECO:0000313" key="15">
    <source>
        <dbReference type="Proteomes" id="UP000229498"/>
    </source>
</evidence>
<proteinExistence type="inferred from homology"/>
<evidence type="ECO:0000256" key="1">
    <source>
        <dbReference type="ARBA" id="ARBA00006360"/>
    </source>
</evidence>
<evidence type="ECO:0000256" key="11">
    <source>
        <dbReference type="RuleBase" id="RU364063"/>
    </source>
</evidence>
<evidence type="ECO:0000256" key="7">
    <source>
        <dbReference type="ARBA" id="ARBA00022833"/>
    </source>
</evidence>